<keyword evidence="5" id="KW-0028">Amino-acid biosynthesis</keyword>
<dbReference type="EC" id="2.5.1.-" evidence="5"/>
<comment type="catalytic activity">
    <reaction evidence="4">
        <text>L-methionine + H2O = methanethiol + 2-oxobutanoate + NH4(+)</text>
        <dbReference type="Rhea" id="RHEA:23800"/>
        <dbReference type="ChEBI" id="CHEBI:15377"/>
        <dbReference type="ChEBI" id="CHEBI:16007"/>
        <dbReference type="ChEBI" id="CHEBI:16763"/>
        <dbReference type="ChEBI" id="CHEBI:28938"/>
        <dbReference type="ChEBI" id="CHEBI:57844"/>
        <dbReference type="EC" id="4.4.1.11"/>
    </reaction>
    <physiologicalReaction direction="left-to-right" evidence="4">
        <dbReference type="Rhea" id="RHEA:23801"/>
    </physiologicalReaction>
</comment>
<dbReference type="STRING" id="1713.GCA_000718325_01504"/>
<protein>
    <recommendedName>
        <fullName evidence="5">O-succinylhomoserine sulfhydrylase</fullName>
        <shortName evidence="5">OSH sulfhydrylase</shortName>
        <shortName evidence="5">OSHS sulfhydrylase</shortName>
        <ecNumber evidence="5">2.5.1.-</ecNumber>
    </recommendedName>
</protein>
<dbReference type="Proteomes" id="UP000289805">
    <property type="component" value="Unassembled WGS sequence"/>
</dbReference>
<keyword evidence="12" id="KW-1185">Reference proteome</keyword>
<dbReference type="GO" id="GO:0005737">
    <property type="term" value="C:cytoplasm"/>
    <property type="evidence" value="ECO:0007669"/>
    <property type="project" value="TreeGrafter"/>
</dbReference>
<dbReference type="InterPro" id="IPR015421">
    <property type="entry name" value="PyrdxlP-dep_Trfase_major"/>
</dbReference>
<dbReference type="GO" id="GO:0047982">
    <property type="term" value="F:homocysteine desulfhydrase activity"/>
    <property type="evidence" value="ECO:0007669"/>
    <property type="project" value="UniProtKB-EC"/>
</dbReference>
<dbReference type="InterPro" id="IPR015424">
    <property type="entry name" value="PyrdxlP-dep_Trfase"/>
</dbReference>
<comment type="similarity">
    <text evidence="5">Belongs to the trans-sulfuration enzymes family. MetZ subfamily.</text>
</comment>
<dbReference type="GO" id="GO:0071268">
    <property type="term" value="P:homocysteine biosynthetic process"/>
    <property type="evidence" value="ECO:0007669"/>
    <property type="project" value="InterPro"/>
</dbReference>
<evidence type="ECO:0000256" key="5">
    <source>
        <dbReference type="HAMAP-Rule" id="MF_02056"/>
    </source>
</evidence>
<dbReference type="UniPathway" id="UPA00051">
    <property type="reaction ID" value="UER00449"/>
</dbReference>
<proteinExistence type="inferred from homology"/>
<comment type="subunit">
    <text evidence="5">Homotetramer.</text>
</comment>
<keyword evidence="5" id="KW-0486">Methionine biosynthesis</keyword>
<evidence type="ECO:0000256" key="3">
    <source>
        <dbReference type="ARBA" id="ARBA00048780"/>
    </source>
</evidence>
<dbReference type="GO" id="GO:0071266">
    <property type="term" value="P:'de novo' L-methionine biosynthetic process"/>
    <property type="evidence" value="ECO:0007669"/>
    <property type="project" value="UniProtKB-UniRule"/>
</dbReference>
<keyword evidence="2 5" id="KW-0663">Pyridoxal phosphate</keyword>
<evidence type="ECO:0000313" key="11">
    <source>
        <dbReference type="Proteomes" id="UP000289805"/>
    </source>
</evidence>
<feature type="modified residue" description="N6-(pyridoxal phosphate)lysine" evidence="5 6">
    <location>
        <position position="245"/>
    </location>
</feature>
<sequence>MARRGPALEAIVSAATGETPDGVLRIPAGIPGGSGRGPLPRSVRPDTLAVRGGHARTNFEETSEALFLTQGYVYGSAAEAEAAFTGEVDRFIYSRYGNPTVHTFEERLRLIEGAEACYATASGMSAVFTSLAALVGAGSRIVAARALFGSSLVIFDEIFAKWGVRTDYVDGHVLSQWEEALSTPADVVFFETPSNPMQDVIDVRRVSDLAHAAGAVVVLDNVFATPVLQKPLELGADVVVYSATKHIDGQGRVLGGAILGSEEYVKGPVQTFIRNTGPSLSAFNAWVLVKGLETLSVRVKAQNASALLVATALEDLPGITAVRYPFLASHPQVELAKAQQSGGGTVVTFNLDVPGADDPHTDPELLKKRTFAFLDALRVVDISNNLGDAKSLITHPATTTHRKLGPEGRAAVGIAETTVRLSIGLEDPLDLIEDVEQALATR</sequence>
<dbReference type="GO" id="GO:0019346">
    <property type="term" value="P:transsulfuration"/>
    <property type="evidence" value="ECO:0007669"/>
    <property type="project" value="InterPro"/>
</dbReference>
<dbReference type="SUPFAM" id="SSF53383">
    <property type="entry name" value="PLP-dependent transferases"/>
    <property type="match status" value="1"/>
</dbReference>
<evidence type="ECO:0000256" key="2">
    <source>
        <dbReference type="ARBA" id="ARBA00022898"/>
    </source>
</evidence>
<dbReference type="CDD" id="cd00614">
    <property type="entry name" value="CGS_like"/>
    <property type="match status" value="1"/>
</dbReference>
<comment type="catalytic activity">
    <reaction evidence="5">
        <text>O-succinyl-L-homoserine + hydrogen sulfide = L-homocysteine + succinate</text>
        <dbReference type="Rhea" id="RHEA:27826"/>
        <dbReference type="ChEBI" id="CHEBI:29919"/>
        <dbReference type="ChEBI" id="CHEBI:30031"/>
        <dbReference type="ChEBI" id="CHEBI:57661"/>
        <dbReference type="ChEBI" id="CHEBI:58199"/>
    </reaction>
</comment>
<dbReference type="InterPro" id="IPR015422">
    <property type="entry name" value="PyrdxlP-dep_Trfase_small"/>
</dbReference>
<evidence type="ECO:0000256" key="6">
    <source>
        <dbReference type="PIRSR" id="PIRSR001434-2"/>
    </source>
</evidence>
<dbReference type="PIRSF" id="PIRSF001434">
    <property type="entry name" value="CGS"/>
    <property type="match status" value="1"/>
</dbReference>
<evidence type="ECO:0000256" key="7">
    <source>
        <dbReference type="RuleBase" id="RU362118"/>
    </source>
</evidence>
<dbReference type="EMBL" id="SDJQ01000015">
    <property type="protein sequence ID" value="RXR33306.1"/>
    <property type="molecule type" value="Genomic_DNA"/>
</dbReference>
<evidence type="ECO:0000256" key="1">
    <source>
        <dbReference type="ARBA" id="ARBA00001933"/>
    </source>
</evidence>
<evidence type="ECO:0000313" key="9">
    <source>
        <dbReference type="EMBL" id="RXR25891.1"/>
    </source>
</evidence>
<dbReference type="FunFam" id="3.40.640.10:FF:000046">
    <property type="entry name" value="Cystathionine gamma-lyase"/>
    <property type="match status" value="1"/>
</dbReference>
<dbReference type="Gene3D" id="3.40.640.10">
    <property type="entry name" value="Type I PLP-dependent aspartate aminotransferase-like (Major domain)"/>
    <property type="match status" value="1"/>
</dbReference>
<comment type="pathway">
    <text evidence="5">Amino-acid biosynthesis; L-methionine biosynthesis via de novo pathway; L-homocysteine from O-succinyl-L-homoserine: step 1/1.</text>
</comment>
<keyword evidence="5" id="KW-0808">Transferase</keyword>
<reference evidence="11 12" key="1">
    <citation type="submission" date="2019-01" db="EMBL/GenBank/DDBJ databases">
        <title>Oerskovia turbata Genome sequencing and assembly.</title>
        <authorList>
            <person name="Dou T."/>
        </authorList>
    </citation>
    <scope>NUCLEOTIDE SEQUENCE [LARGE SCALE GENOMIC DNA]</scope>
    <source>
        <strain evidence="10 11">JCM12123</strain>
        <strain evidence="9 12">JCM3160</strain>
    </source>
</reference>
<comment type="cofactor">
    <cofactor evidence="1 5 7">
        <name>pyridoxal 5'-phosphate</name>
        <dbReference type="ChEBI" id="CHEBI:597326"/>
    </cofactor>
</comment>
<dbReference type="InterPro" id="IPR000277">
    <property type="entry name" value="Cys/Met-Metab_PyrdxlP-dep_enz"/>
</dbReference>
<dbReference type="PANTHER" id="PTHR11808:SF80">
    <property type="entry name" value="CYSTATHIONINE GAMMA-LYASE"/>
    <property type="match status" value="1"/>
</dbReference>
<comment type="function">
    <text evidence="5">Catalyzes the formation of L-homocysteine from O-succinyl-L-homoserine (OSHS) and hydrogen sulfide.</text>
</comment>
<feature type="region of interest" description="Disordered" evidence="8">
    <location>
        <begin position="22"/>
        <end position="43"/>
    </location>
</feature>
<evidence type="ECO:0000313" key="12">
    <source>
        <dbReference type="Proteomes" id="UP000290517"/>
    </source>
</evidence>
<dbReference type="GO" id="GO:0030170">
    <property type="term" value="F:pyridoxal phosphate binding"/>
    <property type="evidence" value="ECO:0007669"/>
    <property type="project" value="UniProtKB-UniRule"/>
</dbReference>
<dbReference type="NCBIfam" id="NF005870">
    <property type="entry name" value="PRK07810.1"/>
    <property type="match status" value="1"/>
</dbReference>
<dbReference type="Gene3D" id="3.90.1150.10">
    <property type="entry name" value="Aspartate Aminotransferase, domain 1"/>
    <property type="match status" value="1"/>
</dbReference>
<dbReference type="Proteomes" id="UP000290517">
    <property type="component" value="Unassembled WGS sequence"/>
</dbReference>
<comment type="catalytic activity">
    <reaction evidence="3">
        <text>L-homocysteine + H2O = 2-oxobutanoate + hydrogen sulfide + NH4(+) + H(+)</text>
        <dbReference type="Rhea" id="RHEA:14501"/>
        <dbReference type="ChEBI" id="CHEBI:15377"/>
        <dbReference type="ChEBI" id="CHEBI:15378"/>
        <dbReference type="ChEBI" id="CHEBI:16763"/>
        <dbReference type="ChEBI" id="CHEBI:28938"/>
        <dbReference type="ChEBI" id="CHEBI:29919"/>
        <dbReference type="ChEBI" id="CHEBI:58199"/>
        <dbReference type="EC" id="4.4.1.2"/>
    </reaction>
    <physiologicalReaction direction="left-to-right" evidence="3">
        <dbReference type="Rhea" id="RHEA:14502"/>
    </physiologicalReaction>
</comment>
<dbReference type="HAMAP" id="MF_02056">
    <property type="entry name" value="MetZ"/>
    <property type="match status" value="1"/>
</dbReference>
<dbReference type="AlphaFoldDB" id="A0A4V1N4T7"/>
<dbReference type="GO" id="GO:0018826">
    <property type="term" value="F:methionine gamma-lyase activity"/>
    <property type="evidence" value="ECO:0007669"/>
    <property type="project" value="UniProtKB-EC"/>
</dbReference>
<dbReference type="PANTHER" id="PTHR11808">
    <property type="entry name" value="TRANS-SULFURATION ENZYME FAMILY MEMBER"/>
    <property type="match status" value="1"/>
</dbReference>
<dbReference type="Pfam" id="PF01053">
    <property type="entry name" value="Cys_Met_Meta_PP"/>
    <property type="match status" value="1"/>
</dbReference>
<dbReference type="InterPro" id="IPR006234">
    <property type="entry name" value="O-succ-hSer_sulfhydrylase"/>
</dbReference>
<name>A0A4V1N4T7_9CELL</name>
<dbReference type="EMBL" id="SDJR01000005">
    <property type="protein sequence ID" value="RXR25891.1"/>
    <property type="molecule type" value="Genomic_DNA"/>
</dbReference>
<accession>A0A4V1N4T7</accession>
<evidence type="ECO:0000256" key="8">
    <source>
        <dbReference type="SAM" id="MobiDB-lite"/>
    </source>
</evidence>
<dbReference type="GO" id="GO:0016765">
    <property type="term" value="F:transferase activity, transferring alkyl or aryl (other than methyl) groups"/>
    <property type="evidence" value="ECO:0007669"/>
    <property type="project" value="UniProtKB-UniRule"/>
</dbReference>
<gene>
    <name evidence="5" type="primary">metZ</name>
    <name evidence="9" type="ORF">EQW73_09105</name>
    <name evidence="10" type="ORF">EQW78_12240</name>
</gene>
<comment type="caution">
    <text evidence="10">The sequence shown here is derived from an EMBL/GenBank/DDBJ whole genome shotgun (WGS) entry which is preliminary data.</text>
</comment>
<dbReference type="NCBIfam" id="TIGR01325">
    <property type="entry name" value="O_suc_HS_sulf"/>
    <property type="match status" value="1"/>
</dbReference>
<dbReference type="OrthoDB" id="4966611at2"/>
<evidence type="ECO:0000256" key="4">
    <source>
        <dbReference type="ARBA" id="ARBA00052699"/>
    </source>
</evidence>
<evidence type="ECO:0000313" key="10">
    <source>
        <dbReference type="EMBL" id="RXR33306.1"/>
    </source>
</evidence>
<organism evidence="10 11">
    <name type="scientific">Oerskovia turbata</name>
    <dbReference type="NCBI Taxonomy" id="1713"/>
    <lineage>
        <taxon>Bacteria</taxon>
        <taxon>Bacillati</taxon>
        <taxon>Actinomycetota</taxon>
        <taxon>Actinomycetes</taxon>
        <taxon>Micrococcales</taxon>
        <taxon>Cellulomonadaceae</taxon>
        <taxon>Oerskovia</taxon>
    </lineage>
</organism>